<keyword evidence="3 8" id="KW-1134">Transmembrane beta strand</keyword>
<keyword evidence="11" id="KW-1185">Reference proteome</keyword>
<evidence type="ECO:0000256" key="8">
    <source>
        <dbReference type="PROSITE-ProRule" id="PRU01360"/>
    </source>
</evidence>
<evidence type="ECO:0000256" key="2">
    <source>
        <dbReference type="ARBA" id="ARBA00022448"/>
    </source>
</evidence>
<keyword evidence="2 8" id="KW-0813">Transport</keyword>
<dbReference type="EMBL" id="VFIA01000014">
    <property type="protein sequence ID" value="MBC3792168.1"/>
    <property type="molecule type" value="Genomic_DNA"/>
</dbReference>
<accession>A0ABR6W6H0</accession>
<keyword evidence="5" id="KW-0732">Signal</keyword>
<keyword evidence="10" id="KW-0675">Receptor</keyword>
<organism evidence="10 11">
    <name type="scientific">Spirosoma utsteinense</name>
    <dbReference type="NCBI Taxonomy" id="2585773"/>
    <lineage>
        <taxon>Bacteria</taxon>
        <taxon>Pseudomonadati</taxon>
        <taxon>Bacteroidota</taxon>
        <taxon>Cytophagia</taxon>
        <taxon>Cytophagales</taxon>
        <taxon>Cytophagaceae</taxon>
        <taxon>Spirosoma</taxon>
    </lineage>
</organism>
<reference evidence="10 11" key="1">
    <citation type="submission" date="2019-06" db="EMBL/GenBank/DDBJ databases">
        <title>Spirosoma utsteinense sp. nov. isolated from Antarctic ice-free soils.</title>
        <authorList>
            <person name="Tahon G."/>
        </authorList>
    </citation>
    <scope>NUCLEOTIDE SEQUENCE [LARGE SCALE GENOMIC DNA]</scope>
    <source>
        <strain evidence="10 11">LMG 31447</strain>
    </source>
</reference>
<proteinExistence type="inferred from homology"/>
<dbReference type="Proteomes" id="UP000700732">
    <property type="component" value="Unassembled WGS sequence"/>
</dbReference>
<feature type="domain" description="TonB-dependent receptor plug" evidence="9">
    <location>
        <begin position="15"/>
        <end position="124"/>
    </location>
</feature>
<dbReference type="RefSeq" id="WP_186737955.1">
    <property type="nucleotide sequence ID" value="NZ_VFIA01000014.1"/>
</dbReference>
<dbReference type="Gene3D" id="2.40.170.20">
    <property type="entry name" value="TonB-dependent receptor, beta-barrel domain"/>
    <property type="match status" value="1"/>
</dbReference>
<dbReference type="PROSITE" id="PS52016">
    <property type="entry name" value="TONB_DEPENDENT_REC_3"/>
    <property type="match status" value="1"/>
</dbReference>
<dbReference type="InterPro" id="IPR036942">
    <property type="entry name" value="Beta-barrel_TonB_sf"/>
</dbReference>
<sequence length="596" mass="66517">MNIDVTLVSRTPQKLSEVASAIQVITGADIQRSGATNLPEALQLLSNLQVAQLNASTWIISARGFNTIFANKLLVMVDGRTVYTPFFGGVLWEMQAILLEDVARIEMVSGPGGTLWGANAVNGVVNIITKNAADTQGLYVSATAGNWLKNRVNLRYGGRLGKNLTYRVYGQHFARSPTKLPSGMDNQDDWQLTQGGFRADWTPSTTDKFSLQGQWLGGTRNTAAGNSDMNGQHLLGRWTHTVSEQSELMLQLYYDRYYREDAPSQGSDQLSTYDLDLQHRFPIRQRHRVLWGLGYRLARDFSDFRTTTVGILPPRKNLPLYTGFFQDEIDLTNKLKLTLGTKFLHNVYSGVEVQPSARLAWSVKPDNLVWAAISRAVRTPSRLDVDYYLPAYPLPPDKPSVAGGPNFVSEKVIAYELGYRLQPAPNATLSLAGFYNSYRDIYSVEALPGTLTYQIQNGSQGESWGVELAAHYQVNPRWRIRAGYTYFDKNLYAKPGRQFDPAYLGNDAKNRVMIQSILDLPAGFQFDVVGHYRADLPKTLATARVPAYLTADARLAWTHSWLEVSVVGKNLGQRQHVEFGSLAIPRSLFASLVARF</sequence>
<name>A0ABR6W6H0_9BACT</name>
<evidence type="ECO:0000256" key="4">
    <source>
        <dbReference type="ARBA" id="ARBA00022692"/>
    </source>
</evidence>
<gene>
    <name evidence="10" type="ORF">FH603_2678</name>
</gene>
<evidence type="ECO:0000256" key="5">
    <source>
        <dbReference type="ARBA" id="ARBA00022729"/>
    </source>
</evidence>
<evidence type="ECO:0000313" key="11">
    <source>
        <dbReference type="Proteomes" id="UP000700732"/>
    </source>
</evidence>
<evidence type="ECO:0000256" key="1">
    <source>
        <dbReference type="ARBA" id="ARBA00004571"/>
    </source>
</evidence>
<evidence type="ECO:0000256" key="6">
    <source>
        <dbReference type="ARBA" id="ARBA00023136"/>
    </source>
</evidence>
<evidence type="ECO:0000313" key="10">
    <source>
        <dbReference type="EMBL" id="MBC3792168.1"/>
    </source>
</evidence>
<dbReference type="InterPro" id="IPR039426">
    <property type="entry name" value="TonB-dep_rcpt-like"/>
</dbReference>
<dbReference type="SUPFAM" id="SSF56935">
    <property type="entry name" value="Porins"/>
    <property type="match status" value="1"/>
</dbReference>
<keyword evidence="6 8" id="KW-0472">Membrane</keyword>
<dbReference type="Pfam" id="PF07715">
    <property type="entry name" value="Plug"/>
    <property type="match status" value="1"/>
</dbReference>
<dbReference type="Gene3D" id="2.170.130.10">
    <property type="entry name" value="TonB-dependent receptor, plug domain"/>
    <property type="match status" value="1"/>
</dbReference>
<evidence type="ECO:0000259" key="9">
    <source>
        <dbReference type="Pfam" id="PF07715"/>
    </source>
</evidence>
<evidence type="ECO:0000256" key="7">
    <source>
        <dbReference type="ARBA" id="ARBA00023237"/>
    </source>
</evidence>
<dbReference type="PANTHER" id="PTHR30069">
    <property type="entry name" value="TONB-DEPENDENT OUTER MEMBRANE RECEPTOR"/>
    <property type="match status" value="1"/>
</dbReference>
<comment type="caution">
    <text evidence="10">The sequence shown here is derived from an EMBL/GenBank/DDBJ whole genome shotgun (WGS) entry which is preliminary data.</text>
</comment>
<comment type="similarity">
    <text evidence="8">Belongs to the TonB-dependent receptor family.</text>
</comment>
<dbReference type="PANTHER" id="PTHR30069:SF29">
    <property type="entry name" value="HEMOGLOBIN AND HEMOGLOBIN-HAPTOGLOBIN-BINDING PROTEIN 1-RELATED"/>
    <property type="match status" value="1"/>
</dbReference>
<comment type="subcellular location">
    <subcellularLocation>
        <location evidence="1 8">Cell outer membrane</location>
        <topology evidence="1 8">Multi-pass membrane protein</topology>
    </subcellularLocation>
</comment>
<dbReference type="InterPro" id="IPR012910">
    <property type="entry name" value="Plug_dom"/>
</dbReference>
<dbReference type="InterPro" id="IPR037066">
    <property type="entry name" value="Plug_dom_sf"/>
</dbReference>
<keyword evidence="4 8" id="KW-0812">Transmembrane</keyword>
<evidence type="ECO:0000256" key="3">
    <source>
        <dbReference type="ARBA" id="ARBA00022452"/>
    </source>
</evidence>
<protein>
    <submittedName>
        <fullName evidence="10">Iron complex outermembrane receptor protein</fullName>
    </submittedName>
</protein>
<keyword evidence="7 8" id="KW-0998">Cell outer membrane</keyword>